<organism evidence="1 2">
    <name type="scientific">Marinobacter adhaerens (strain DSM 23420 / HP15)</name>
    <dbReference type="NCBI Taxonomy" id="225937"/>
    <lineage>
        <taxon>Bacteria</taxon>
        <taxon>Pseudomonadati</taxon>
        <taxon>Pseudomonadota</taxon>
        <taxon>Gammaproteobacteria</taxon>
        <taxon>Pseudomonadales</taxon>
        <taxon>Marinobacteraceae</taxon>
        <taxon>Marinobacter</taxon>
    </lineage>
</organism>
<name>E4PKF3_MARAH</name>
<evidence type="ECO:0000313" key="2">
    <source>
        <dbReference type="Proteomes" id="UP000007077"/>
    </source>
</evidence>
<reference evidence="1 2" key="1">
    <citation type="journal article" date="2010" name="Stand. Genomic Sci.">
        <title>Complete genome sequence of Marinobacter adhaerens type strain (HP15), a diatom-interacting marine microorganism.</title>
        <authorList>
            <person name="Gardes A."/>
            <person name="Kaeppel E."/>
            <person name="Shehzad A."/>
            <person name="Seebah S."/>
            <person name="Teeling H."/>
            <person name="Yarza P."/>
            <person name="Glockner F.O."/>
            <person name="Grossart H.P."/>
            <person name="Ullrich M.S."/>
        </authorList>
    </citation>
    <scope>NUCLEOTIDE SEQUENCE [LARGE SCALE GENOMIC DNA]</scope>
    <source>
        <strain evidence="2">DSM 23420 / HP15</strain>
    </source>
</reference>
<evidence type="ECO:0000313" key="1">
    <source>
        <dbReference type="EMBL" id="ADP97250.1"/>
    </source>
</evidence>
<sequence>MQSQIQHCRNGIAAFGGQLHSVSPMAGLNLKNAEQSMN</sequence>
<dbReference type="KEGG" id="mad:HP15_1486"/>
<proteinExistence type="predicted"/>
<gene>
    <name evidence="1" type="ordered locus">HP15_1486</name>
</gene>
<reference evidence="2" key="2">
    <citation type="submission" date="2010-02" db="EMBL/GenBank/DDBJ databases">
        <title>Complete genome sequence of Marinobacter adhaerens type strain (HP15).</title>
        <authorList>
            <person name="Gaerdes A.A.M."/>
            <person name="Kaeppel E."/>
            <person name="Shezad A."/>
            <person name="Seebah S."/>
            <person name="Teeling H."/>
            <person name="Yarza P."/>
            <person name="Gloeckner F.O."/>
            <person name="Ullrich M.S."/>
        </authorList>
    </citation>
    <scope>NUCLEOTIDE SEQUENCE [LARGE SCALE GENOMIC DNA]</scope>
    <source>
        <strain evidence="2">DSM 23420 / HP15</strain>
    </source>
</reference>
<dbReference type="HOGENOM" id="CLU_3329817_0_0_6"/>
<accession>E4PKF3</accession>
<protein>
    <submittedName>
        <fullName evidence="1">Uncharacterized protein</fullName>
    </submittedName>
</protein>
<dbReference type="Proteomes" id="UP000007077">
    <property type="component" value="Chromosome"/>
</dbReference>
<dbReference type="EMBL" id="CP001978">
    <property type="protein sequence ID" value="ADP97250.1"/>
    <property type="molecule type" value="Genomic_DNA"/>
</dbReference>
<dbReference type="PATRIC" id="fig|225937.3.peg.1492"/>
<dbReference type="AlphaFoldDB" id="E4PKF3"/>